<accession>A0A6J5KLM8</accession>
<reference evidence="2" key="1">
    <citation type="submission" date="2020-04" db="EMBL/GenBank/DDBJ databases">
        <authorList>
            <person name="Chiriac C."/>
            <person name="Salcher M."/>
            <person name="Ghai R."/>
            <person name="Kavagutti S V."/>
        </authorList>
    </citation>
    <scope>NUCLEOTIDE SEQUENCE</scope>
</reference>
<name>A0A6J5KLM8_9CAUD</name>
<organism evidence="2">
    <name type="scientific">uncultured Caudovirales phage</name>
    <dbReference type="NCBI Taxonomy" id="2100421"/>
    <lineage>
        <taxon>Viruses</taxon>
        <taxon>Duplodnaviria</taxon>
        <taxon>Heunggongvirae</taxon>
        <taxon>Uroviricota</taxon>
        <taxon>Caudoviricetes</taxon>
        <taxon>Peduoviridae</taxon>
        <taxon>Maltschvirus</taxon>
        <taxon>Maltschvirus maltsch</taxon>
    </lineage>
</organism>
<dbReference type="Gene3D" id="2.60.40.3940">
    <property type="match status" value="1"/>
</dbReference>
<dbReference type="Pfam" id="PF21882">
    <property type="entry name" value="Gp53-like_C"/>
    <property type="match status" value="1"/>
</dbReference>
<proteinExistence type="predicted"/>
<feature type="domain" description="Putative tail fiber protein gp53-like C-terminal" evidence="1">
    <location>
        <begin position="377"/>
        <end position="472"/>
    </location>
</feature>
<dbReference type="InterPro" id="IPR054075">
    <property type="entry name" value="Gp53-like_C"/>
</dbReference>
<dbReference type="EMBL" id="LR796167">
    <property type="protein sequence ID" value="CAB4123138.1"/>
    <property type="molecule type" value="Genomic_DNA"/>
</dbReference>
<protein>
    <recommendedName>
        <fullName evidence="1">Putative tail fiber protein gp53-like C-terminal domain-containing protein</fullName>
    </recommendedName>
</protein>
<sequence length="472" mass="50561">MVTQINKYDGTVLVEIANNTLDTNYSLKLPGTGYKNYGSPVLDDMVWLMEHFSNTTAPVNPIKGQIWYDTTGGVLKLYNGAAWTTSGSIVSNSTAPAAPVTGTLWWDVTHQLLKTWNGSAWTAIGPVAQTVFWNGVQNNAPAADDTYTLGNAYSRFSTIYTTRQDTSGDSVVGGMLDVTGTATLGEVVAQGNVQVRGNLVAQNGMLIYNGLGVNGGVTINDTGLTVTGPATISQQVGIGKATDTFYYLDVNGPARAQTEVAVESSGPAYLLMKDNAAAGDYRLWGKSVGDDGTLSEYTANDANNISRYYLRVERNFVAIANVKIYTGNNDIALTVNNTQDVVVNSGNLVVASKNLVFPDNTSMSTAGSYNISSGWQKFPSGMIMQWGFVDFVSPQSEGLSGPYTFPIGFPNFCSSLSLTTVTPEQPGSLAAGDNQINIPYTKRPTSSQFWVWNNAISVEDSALGFYWQAIGY</sequence>
<evidence type="ECO:0000259" key="1">
    <source>
        <dbReference type="Pfam" id="PF21882"/>
    </source>
</evidence>
<evidence type="ECO:0000313" key="2">
    <source>
        <dbReference type="EMBL" id="CAB4123138.1"/>
    </source>
</evidence>
<gene>
    <name evidence="2" type="ORF">UFOVP29_297</name>
</gene>